<dbReference type="EMBL" id="JAOQBW010000001">
    <property type="protein sequence ID" value="MFK3575523.1"/>
    <property type="molecule type" value="Genomic_DNA"/>
</dbReference>
<protein>
    <submittedName>
        <fullName evidence="1">ATP-binding protein</fullName>
    </submittedName>
</protein>
<evidence type="ECO:0000313" key="2">
    <source>
        <dbReference type="Proteomes" id="UP001620273"/>
    </source>
</evidence>
<dbReference type="RefSeq" id="WP_404439728.1">
    <property type="nucleotide sequence ID" value="NZ_JAOQBW010000001.1"/>
</dbReference>
<sequence>MRDEEDVDEAGEAGARVFLYSSRDGVRIPFWAESEGIRRIVGILSLLVRMFNETDTCIAIDRIDSGIFEVLLGDILRVLAQRGRGQLVFTAHNLRVLEVLDHKSIVFSTADPDNRFVQVANVRTGNNLRDMYIRSVSLDAENTRLAQKVKTAHVAVALSRAGRVAGDRDE</sequence>
<organism evidence="1 2">
    <name type="scientific">Bifidobacterium thermacidophilum</name>
    <dbReference type="NCBI Taxonomy" id="246618"/>
    <lineage>
        <taxon>Bacteria</taxon>
        <taxon>Bacillati</taxon>
        <taxon>Actinomycetota</taxon>
        <taxon>Actinomycetes</taxon>
        <taxon>Bifidobacteriales</taxon>
        <taxon>Bifidobacteriaceae</taxon>
        <taxon>Bifidobacterium</taxon>
    </lineage>
</organism>
<dbReference type="GO" id="GO:0005524">
    <property type="term" value="F:ATP binding"/>
    <property type="evidence" value="ECO:0007669"/>
    <property type="project" value="UniProtKB-KW"/>
</dbReference>
<keyword evidence="1" id="KW-0547">Nucleotide-binding</keyword>
<reference evidence="1 2" key="1">
    <citation type="submission" date="2022-09" db="EMBL/GenBank/DDBJ databases">
        <title>Genome sequencing of four strains from tibetan pig.</title>
        <authorList>
            <person name="Feng J."/>
        </authorList>
    </citation>
    <scope>NUCLEOTIDE SEQUENCE [LARGE SCALE GENOMIC DNA]</scope>
    <source>
        <strain evidence="1 2">11-1-1</strain>
    </source>
</reference>
<evidence type="ECO:0000313" key="1">
    <source>
        <dbReference type="EMBL" id="MFK3575523.1"/>
    </source>
</evidence>
<dbReference type="Proteomes" id="UP001620273">
    <property type="component" value="Unassembled WGS sequence"/>
</dbReference>
<name>A0ABW8KLT7_9BIFI</name>
<accession>A0ABW8KLT7</accession>
<proteinExistence type="predicted"/>
<comment type="caution">
    <text evidence="1">The sequence shown here is derived from an EMBL/GenBank/DDBJ whole genome shotgun (WGS) entry which is preliminary data.</text>
</comment>
<keyword evidence="2" id="KW-1185">Reference proteome</keyword>
<keyword evidence="1" id="KW-0067">ATP-binding</keyword>
<gene>
    <name evidence="1" type="ORF">OCH74_01365</name>
</gene>